<keyword evidence="2" id="KW-1185">Reference proteome</keyword>
<evidence type="ECO:0000313" key="2">
    <source>
        <dbReference type="Proteomes" id="UP000643701"/>
    </source>
</evidence>
<sequence length="722" mass="79946">MKSLAIYNRFLYLSVAFFFLIVNHTKAQDEFSLHSQFNGSYDFTAIGNTLNLDENGTSAPCEILTESSASLNLEDSQTIEAAYLFWSGSGDGEGNLTINLNDDPVTSEETYNATINVFGNELEFFGAFKDITEVVQNTGNALYTVSDFDLTDEISTFCPSALNYGGWAIIIVYEEESLDANQVNIYKGFEFVNSSNQTASILLGNLNVVETTGAKIGFLSWEGDEGISVNETLQLNGNILSDLPLNPANNMFNGTNTYSNSSDLWNMDLDVLDISDIIEVGDTEATITMTSGQDGVFLHHVATNISSELPDATVELTETVDEEVCDNRTIDFSTTVFNVNATAVLPENVPVSIFVIDDDGNELYLDTLFTQNTIDINDSENLLFSVTIPENVPLSTQIIIRVNYDESGNNPINESNLNNNEFIYDLQMFESPPPPNLNNLEECGLANQTDFNLNDATSSIGSEVFEITFHPSQLDAENNENQINDVNPYTITGENETLWVRIFDGNCFAVNSFEIQTLPPPEINTPEALSECDFSEEQLGFTEFDLTTKIDEITDGNPNYEVEFFTTQVDAEDLTIENGLESPYTNENALSQTLFVRVTDITNGCASFTELELEINLLPVIAQSQDIPPLEACDDDQNGVQTLDITSQQEFILNDLEESNHQIQYYETQTDAENDENEILNATAFESAGQTIFVRVTETETSCFSFTSFELIVNEIPPLQSG</sequence>
<dbReference type="RefSeq" id="WP_166400446.1">
    <property type="nucleotide sequence ID" value="NZ_JAANAS010000054.1"/>
</dbReference>
<reference evidence="1" key="1">
    <citation type="submission" date="2020-03" db="EMBL/GenBank/DDBJ databases">
        <title>Psychroflexus Maritimus sp. nov., isolate from marine sediment.</title>
        <authorList>
            <person name="Zhong Y.-L."/>
        </authorList>
    </citation>
    <scope>NUCLEOTIDE SEQUENCE</scope>
    <source>
        <strain evidence="1">C1</strain>
    </source>
</reference>
<comment type="caution">
    <text evidence="1">The sequence shown here is derived from an EMBL/GenBank/DDBJ whole genome shotgun (WGS) entry which is preliminary data.</text>
</comment>
<accession>A0A967AKX6</accession>
<protein>
    <submittedName>
        <fullName evidence="1">Uncharacterized protein</fullName>
    </submittedName>
</protein>
<evidence type="ECO:0000313" key="1">
    <source>
        <dbReference type="EMBL" id="NGZ90194.1"/>
    </source>
</evidence>
<gene>
    <name evidence="1" type="ORF">G7034_08005</name>
</gene>
<dbReference type="Proteomes" id="UP000643701">
    <property type="component" value="Unassembled WGS sequence"/>
</dbReference>
<organism evidence="1 2">
    <name type="scientific">Psychroflexus maritimus</name>
    <dbReference type="NCBI Taxonomy" id="2714865"/>
    <lineage>
        <taxon>Bacteria</taxon>
        <taxon>Pseudomonadati</taxon>
        <taxon>Bacteroidota</taxon>
        <taxon>Flavobacteriia</taxon>
        <taxon>Flavobacteriales</taxon>
        <taxon>Flavobacteriaceae</taxon>
        <taxon>Psychroflexus</taxon>
    </lineage>
</organism>
<proteinExistence type="predicted"/>
<name>A0A967AKX6_9FLAO</name>
<dbReference type="AlphaFoldDB" id="A0A967AKX6"/>
<dbReference type="EMBL" id="JAANAS010000054">
    <property type="protein sequence ID" value="NGZ90194.1"/>
    <property type="molecule type" value="Genomic_DNA"/>
</dbReference>
<feature type="non-terminal residue" evidence="1">
    <location>
        <position position="722"/>
    </location>
</feature>